<evidence type="ECO:0000313" key="13">
    <source>
        <dbReference type="Proteomes" id="UP001221898"/>
    </source>
</evidence>
<evidence type="ECO:0000256" key="4">
    <source>
        <dbReference type="ARBA" id="ARBA00022729"/>
    </source>
</evidence>
<feature type="transmembrane region" description="Helical" evidence="10">
    <location>
        <begin position="269"/>
        <end position="286"/>
    </location>
</feature>
<dbReference type="PANTHER" id="PTHR13624">
    <property type="entry name" value="RE42071P"/>
    <property type="match status" value="1"/>
</dbReference>
<dbReference type="EMBL" id="JAINUG010000206">
    <property type="protein sequence ID" value="KAJ8387763.1"/>
    <property type="molecule type" value="Genomic_DNA"/>
</dbReference>
<name>A0AAD7W8W1_9TELE</name>
<accession>A0AAD7W8W1</accession>
<dbReference type="AlphaFoldDB" id="A0AAD7W8W1"/>
<evidence type="ECO:0000256" key="11">
    <source>
        <dbReference type="SAM" id="SignalP"/>
    </source>
</evidence>
<feature type="region of interest" description="Disordered" evidence="9">
    <location>
        <begin position="574"/>
        <end position="673"/>
    </location>
</feature>
<keyword evidence="4 11" id="KW-0732">Signal</keyword>
<dbReference type="InterPro" id="IPR019395">
    <property type="entry name" value="Transmembrane_161A/B"/>
</dbReference>
<feature type="region of interest" description="Disordered" evidence="9">
    <location>
        <begin position="1155"/>
        <end position="1178"/>
    </location>
</feature>
<sequence length="1178" mass="129617">MALMGVQLVVSLLAATVMQRMAPHCSFARWLLCNGSLFRFKHPSEGELYALAGKQLPKTNRRDRRQNGSGDSKPLTVPRDIDLRLEAAPVNVLDALVLRFFLEYQWLIDFALYALGVYLFTEGYYYAVDASKEVNIGAIWCVLTILFCLRTLHTLTTHYFRSDEGGERSVCLAFGFLSLLVAMLVLVVREEYLEFGLEPGFASLFDNLEVFAKQQGYEWSVPITRLTVKLGLAAVCAFIGALLAFPGLRLAQTHLDAVELNAGRPHIQILLHISFLSPLLVLMLWVKPIARDFLENAPMGKTSITLMSSSTFSAVRLWTVVALCGLRLAMTRYHLQAYLNLAQKWVEQMKKEAGRIAAIDIQRKVTRVFCYLTVVTLQYLTPILLILFSTLALKSLGNPGGSAHWWWLSLCGPNGNRTHNLSVANTTLHLLSHTEPQQSHSELRSHILNKHGTSPGVWAPRFPGVTPALVLPPLVPAVTGLEDEDEVEDVEEDIQATVARLTEAFGALRAVLTPIFFRGLFAFLAWWVAACQARGRLGLRSCPRAPQTTATPQGLRSATPGVVTFVLTVTGQRNLEGSGDSIDSSGTREAQATGRPFDPLPSRAPPAPSTDLFAQHPPGRQKMRRSHRVPGRSEREMAGPIFSPSPALEMGAQSREPSLGRGEPPSYLCHPSTASNRLAGSRAFLPPVGWVRLLRGVAHRFRVADWRVMHHVVQRGRGRGAGPLNPLEGKRDERQGQGSVLTPVPCETRGLPAAARAARNSLNFADTVDRRQIRSRLRKSSRVLRTCSELLTERERWSDGLPGGPAEESPYSPRLWPSRPALPMAIMWLPGCTPWGVPHRTAEVGAGPRQAGVHLGSPVLTAQVQGGRGLHLQSSAQVAMGEHGVGNAFRPVSCMWEVVERSAEAHFLCAPPAELNPGSALWEESLCSTRTASPDESNVTWVALASTEGLSPECGGMRVESVCGPADPYLGPMGLKAGVRCDPWPGWGASCWRESILTVLGLGREERGRLNRERERDSSNRSRPAFSCWYFSAAACMASSESSSAPSSSSPFLRRVYSSRTGETAQHQSMLRIATGSVVTSRMSALVLLSCGSLYSVYLSSTLSMSVLAYWKRRLVLLKMMRAISQSQSTLSSYAFFIRPNFRLVKVTWRDSEAYSKQPAGLKTRKRRLQPQTEKNPS</sequence>
<feature type="chain" id="PRO_5041982571" description="Transmembrane protein 161A" evidence="11">
    <location>
        <begin position="20"/>
        <end position="1178"/>
    </location>
</feature>
<keyword evidence="6 10" id="KW-0472">Membrane</keyword>
<evidence type="ECO:0000256" key="2">
    <source>
        <dbReference type="ARBA" id="ARBA00009706"/>
    </source>
</evidence>
<evidence type="ECO:0000313" key="12">
    <source>
        <dbReference type="EMBL" id="KAJ8387763.1"/>
    </source>
</evidence>
<keyword evidence="5 10" id="KW-1133">Transmembrane helix</keyword>
<feature type="transmembrane region" description="Helical" evidence="10">
    <location>
        <begin position="137"/>
        <end position="157"/>
    </location>
</feature>
<feature type="compositionally biased region" description="Polar residues" evidence="9">
    <location>
        <begin position="574"/>
        <end position="590"/>
    </location>
</feature>
<comment type="subcellular location">
    <subcellularLocation>
        <location evidence="1">Membrane</location>
        <topology evidence="1">Multi-pass membrane protein</topology>
    </subcellularLocation>
</comment>
<keyword evidence="13" id="KW-1185">Reference proteome</keyword>
<evidence type="ECO:0000256" key="1">
    <source>
        <dbReference type="ARBA" id="ARBA00004141"/>
    </source>
</evidence>
<dbReference type="Pfam" id="PF10268">
    <property type="entry name" value="Tmemb_161AB"/>
    <property type="match status" value="1"/>
</dbReference>
<feature type="compositionally biased region" description="Pro residues" evidence="9">
    <location>
        <begin position="598"/>
        <end position="608"/>
    </location>
</feature>
<evidence type="ECO:0000256" key="5">
    <source>
        <dbReference type="ARBA" id="ARBA00022989"/>
    </source>
</evidence>
<feature type="signal peptide" evidence="11">
    <location>
        <begin position="1"/>
        <end position="19"/>
    </location>
</feature>
<proteinExistence type="inferred from homology"/>
<protein>
    <recommendedName>
        <fullName evidence="8">Transmembrane protein 161A</fullName>
    </recommendedName>
</protein>
<organism evidence="12 13">
    <name type="scientific">Aldrovandia affinis</name>
    <dbReference type="NCBI Taxonomy" id="143900"/>
    <lineage>
        <taxon>Eukaryota</taxon>
        <taxon>Metazoa</taxon>
        <taxon>Chordata</taxon>
        <taxon>Craniata</taxon>
        <taxon>Vertebrata</taxon>
        <taxon>Euteleostomi</taxon>
        <taxon>Actinopterygii</taxon>
        <taxon>Neopterygii</taxon>
        <taxon>Teleostei</taxon>
        <taxon>Notacanthiformes</taxon>
        <taxon>Halosauridae</taxon>
        <taxon>Aldrovandia</taxon>
    </lineage>
</organism>
<keyword evidence="3 10" id="KW-0812">Transmembrane</keyword>
<evidence type="ECO:0000256" key="8">
    <source>
        <dbReference type="ARBA" id="ARBA00040182"/>
    </source>
</evidence>
<dbReference type="PANTHER" id="PTHR13624:SF4">
    <property type="entry name" value="TRANSMEMBRANE PROTEIN 161A"/>
    <property type="match status" value="1"/>
</dbReference>
<dbReference type="GO" id="GO:0016020">
    <property type="term" value="C:membrane"/>
    <property type="evidence" value="ECO:0007669"/>
    <property type="project" value="UniProtKB-SubCell"/>
</dbReference>
<evidence type="ECO:0000256" key="10">
    <source>
        <dbReference type="SAM" id="Phobius"/>
    </source>
</evidence>
<keyword evidence="7" id="KW-0325">Glycoprotein</keyword>
<feature type="transmembrane region" description="Helical" evidence="10">
    <location>
        <begin position="169"/>
        <end position="188"/>
    </location>
</feature>
<evidence type="ECO:0000256" key="6">
    <source>
        <dbReference type="ARBA" id="ARBA00023136"/>
    </source>
</evidence>
<evidence type="ECO:0000256" key="9">
    <source>
        <dbReference type="SAM" id="MobiDB-lite"/>
    </source>
</evidence>
<feature type="compositionally biased region" description="Basic residues" evidence="9">
    <location>
        <begin position="619"/>
        <end position="630"/>
    </location>
</feature>
<feature type="transmembrane region" description="Helical" evidence="10">
    <location>
        <begin position="230"/>
        <end position="248"/>
    </location>
</feature>
<evidence type="ECO:0000256" key="7">
    <source>
        <dbReference type="ARBA" id="ARBA00023180"/>
    </source>
</evidence>
<dbReference type="Proteomes" id="UP001221898">
    <property type="component" value="Unassembled WGS sequence"/>
</dbReference>
<evidence type="ECO:0000256" key="3">
    <source>
        <dbReference type="ARBA" id="ARBA00022692"/>
    </source>
</evidence>
<comment type="similarity">
    <text evidence="2">Belongs to the TMEM161 family.</text>
</comment>
<feature type="region of interest" description="Disordered" evidence="9">
    <location>
        <begin position="716"/>
        <end position="743"/>
    </location>
</feature>
<reference evidence="12" key="1">
    <citation type="journal article" date="2023" name="Science">
        <title>Genome structures resolve the early diversification of teleost fishes.</title>
        <authorList>
            <person name="Parey E."/>
            <person name="Louis A."/>
            <person name="Montfort J."/>
            <person name="Bouchez O."/>
            <person name="Roques C."/>
            <person name="Iampietro C."/>
            <person name="Lluch J."/>
            <person name="Castinel A."/>
            <person name="Donnadieu C."/>
            <person name="Desvignes T."/>
            <person name="Floi Bucao C."/>
            <person name="Jouanno E."/>
            <person name="Wen M."/>
            <person name="Mejri S."/>
            <person name="Dirks R."/>
            <person name="Jansen H."/>
            <person name="Henkel C."/>
            <person name="Chen W.J."/>
            <person name="Zahm M."/>
            <person name="Cabau C."/>
            <person name="Klopp C."/>
            <person name="Thompson A.W."/>
            <person name="Robinson-Rechavi M."/>
            <person name="Braasch I."/>
            <person name="Lecointre G."/>
            <person name="Bobe J."/>
            <person name="Postlethwait J.H."/>
            <person name="Berthelot C."/>
            <person name="Roest Crollius H."/>
            <person name="Guiguen Y."/>
        </authorList>
    </citation>
    <scope>NUCLEOTIDE SEQUENCE</scope>
    <source>
        <strain evidence="12">NC1722</strain>
    </source>
</reference>
<gene>
    <name evidence="12" type="ORF">AAFF_G00150640</name>
</gene>
<comment type="caution">
    <text evidence="12">The sequence shown here is derived from an EMBL/GenBank/DDBJ whole genome shotgun (WGS) entry which is preliminary data.</text>
</comment>
<feature type="transmembrane region" description="Helical" evidence="10">
    <location>
        <begin position="368"/>
        <end position="393"/>
    </location>
</feature>